<gene>
    <name evidence="2" type="ORF">HanXRQr2_Chr12g0524471</name>
</gene>
<comment type="caution">
    <text evidence="2">The sequence shown here is derived from an EMBL/GenBank/DDBJ whole genome shotgun (WGS) entry which is preliminary data.</text>
</comment>
<dbReference type="EMBL" id="MNCJ02000327">
    <property type="protein sequence ID" value="KAF5776455.1"/>
    <property type="molecule type" value="Genomic_DNA"/>
</dbReference>
<organism evidence="2 3">
    <name type="scientific">Helianthus annuus</name>
    <name type="common">Common sunflower</name>
    <dbReference type="NCBI Taxonomy" id="4232"/>
    <lineage>
        <taxon>Eukaryota</taxon>
        <taxon>Viridiplantae</taxon>
        <taxon>Streptophyta</taxon>
        <taxon>Embryophyta</taxon>
        <taxon>Tracheophyta</taxon>
        <taxon>Spermatophyta</taxon>
        <taxon>Magnoliopsida</taxon>
        <taxon>eudicotyledons</taxon>
        <taxon>Gunneridae</taxon>
        <taxon>Pentapetalae</taxon>
        <taxon>asterids</taxon>
        <taxon>campanulids</taxon>
        <taxon>Asterales</taxon>
        <taxon>Asteraceae</taxon>
        <taxon>Asteroideae</taxon>
        <taxon>Heliantheae alliance</taxon>
        <taxon>Heliantheae</taxon>
        <taxon>Helianthus</taxon>
    </lineage>
</organism>
<evidence type="ECO:0000256" key="1">
    <source>
        <dbReference type="SAM" id="MobiDB-lite"/>
    </source>
</evidence>
<dbReference type="Gramene" id="mRNA:HanXRQr2_Chr12g0524471">
    <property type="protein sequence ID" value="CDS:HanXRQr2_Chr12g0524471.1"/>
    <property type="gene ID" value="HanXRQr2_Chr12g0524471"/>
</dbReference>
<reference evidence="2" key="2">
    <citation type="submission" date="2020-06" db="EMBL/GenBank/DDBJ databases">
        <title>Helianthus annuus Genome sequencing and assembly Release 2.</title>
        <authorList>
            <person name="Gouzy J."/>
            <person name="Langlade N."/>
            <person name="Munos S."/>
        </authorList>
    </citation>
    <scope>NUCLEOTIDE SEQUENCE</scope>
    <source>
        <tissue evidence="2">Leaves</tissue>
    </source>
</reference>
<evidence type="ECO:0000313" key="2">
    <source>
        <dbReference type="EMBL" id="KAF5776455.1"/>
    </source>
</evidence>
<reference evidence="2" key="1">
    <citation type="journal article" date="2017" name="Nature">
        <title>The sunflower genome provides insights into oil metabolism, flowering and Asterid evolution.</title>
        <authorList>
            <person name="Badouin H."/>
            <person name="Gouzy J."/>
            <person name="Grassa C.J."/>
            <person name="Murat F."/>
            <person name="Staton S.E."/>
            <person name="Cottret L."/>
            <person name="Lelandais-Briere C."/>
            <person name="Owens G.L."/>
            <person name="Carrere S."/>
            <person name="Mayjonade B."/>
            <person name="Legrand L."/>
            <person name="Gill N."/>
            <person name="Kane N.C."/>
            <person name="Bowers J.E."/>
            <person name="Hubner S."/>
            <person name="Bellec A."/>
            <person name="Berard A."/>
            <person name="Berges H."/>
            <person name="Blanchet N."/>
            <person name="Boniface M.C."/>
            <person name="Brunel D."/>
            <person name="Catrice O."/>
            <person name="Chaidir N."/>
            <person name="Claudel C."/>
            <person name="Donnadieu C."/>
            <person name="Faraut T."/>
            <person name="Fievet G."/>
            <person name="Helmstetter N."/>
            <person name="King M."/>
            <person name="Knapp S.J."/>
            <person name="Lai Z."/>
            <person name="Le Paslier M.C."/>
            <person name="Lippi Y."/>
            <person name="Lorenzon L."/>
            <person name="Mandel J.R."/>
            <person name="Marage G."/>
            <person name="Marchand G."/>
            <person name="Marquand E."/>
            <person name="Bret-Mestries E."/>
            <person name="Morien E."/>
            <person name="Nambeesan S."/>
            <person name="Nguyen T."/>
            <person name="Pegot-Espagnet P."/>
            <person name="Pouilly N."/>
            <person name="Raftis F."/>
            <person name="Sallet E."/>
            <person name="Schiex T."/>
            <person name="Thomas J."/>
            <person name="Vandecasteele C."/>
            <person name="Vares D."/>
            <person name="Vear F."/>
            <person name="Vautrin S."/>
            <person name="Crespi M."/>
            <person name="Mangin B."/>
            <person name="Burke J.M."/>
            <person name="Salse J."/>
            <person name="Munos S."/>
            <person name="Vincourt P."/>
            <person name="Rieseberg L.H."/>
            <person name="Langlade N.B."/>
        </authorList>
    </citation>
    <scope>NUCLEOTIDE SEQUENCE</scope>
    <source>
        <tissue evidence="2">Leaves</tissue>
    </source>
</reference>
<sequence length="89" mass="9491">MRPGMVLNCLRTSSTILSAAFPTLFIVMAENQYGSIAPTSKPMKTLGVNTSTVVISARLTNAPNRAKDTRAAEPMAKPCDLDNMTSKSS</sequence>
<dbReference type="Proteomes" id="UP000215914">
    <property type="component" value="Unassembled WGS sequence"/>
</dbReference>
<proteinExistence type="predicted"/>
<dbReference type="AlphaFoldDB" id="A0A9K3HDJ5"/>
<keyword evidence="3" id="KW-1185">Reference proteome</keyword>
<feature type="region of interest" description="Disordered" evidence="1">
    <location>
        <begin position="64"/>
        <end position="89"/>
    </location>
</feature>
<name>A0A9K3HDJ5_HELAN</name>
<protein>
    <submittedName>
        <fullName evidence="2">Uncharacterized protein</fullName>
    </submittedName>
</protein>
<accession>A0A9K3HDJ5</accession>
<evidence type="ECO:0000313" key="3">
    <source>
        <dbReference type="Proteomes" id="UP000215914"/>
    </source>
</evidence>